<dbReference type="EMBL" id="DAKRPA010000061">
    <property type="protein sequence ID" value="DBA00601.1"/>
    <property type="molecule type" value="Genomic_DNA"/>
</dbReference>
<evidence type="ECO:0000313" key="8">
    <source>
        <dbReference type="EMBL" id="DBA00601.1"/>
    </source>
</evidence>
<accession>A0AAV2Z2W7</accession>
<evidence type="ECO:0000256" key="5">
    <source>
        <dbReference type="PIRSR" id="PIRSR604574-2"/>
    </source>
</evidence>
<feature type="region of interest" description="Disordered" evidence="6">
    <location>
        <begin position="46"/>
        <end position="72"/>
    </location>
</feature>
<evidence type="ECO:0000256" key="3">
    <source>
        <dbReference type="ARBA" id="ARBA00023002"/>
    </source>
</evidence>
<dbReference type="PANTHER" id="PTHR16557:SF2">
    <property type="entry name" value="NUCLEIC ACID DIOXYGENASE ALKBH1"/>
    <property type="match status" value="1"/>
</dbReference>
<keyword evidence="4 5" id="KW-0408">Iron</keyword>
<dbReference type="InterPro" id="IPR027450">
    <property type="entry name" value="AlkB-like"/>
</dbReference>
<dbReference type="PROSITE" id="PS51471">
    <property type="entry name" value="FE2OG_OXY"/>
    <property type="match status" value="1"/>
</dbReference>
<keyword evidence="2" id="KW-0223">Dioxygenase</keyword>
<dbReference type="InterPro" id="IPR005123">
    <property type="entry name" value="Oxoglu/Fe-dep_dioxygenase_dom"/>
</dbReference>
<feature type="binding site" evidence="5">
    <location>
        <position position="200"/>
    </location>
    <ligand>
        <name>Fe cation</name>
        <dbReference type="ChEBI" id="CHEBI:24875"/>
        <note>catalytic</note>
    </ligand>
</feature>
<evidence type="ECO:0000256" key="1">
    <source>
        <dbReference type="ARBA" id="ARBA00022723"/>
    </source>
</evidence>
<dbReference type="SUPFAM" id="SSF51197">
    <property type="entry name" value="Clavaminate synthase-like"/>
    <property type="match status" value="1"/>
</dbReference>
<dbReference type="Pfam" id="PF13532">
    <property type="entry name" value="2OG-FeII_Oxy_2"/>
    <property type="match status" value="1"/>
</dbReference>
<dbReference type="GO" id="GO:0035516">
    <property type="term" value="F:broad specificity oxidative DNA demethylase activity"/>
    <property type="evidence" value="ECO:0007669"/>
    <property type="project" value="TreeGrafter"/>
</dbReference>
<protein>
    <recommendedName>
        <fullName evidence="7">Fe2OG dioxygenase domain-containing protein</fullName>
    </recommendedName>
</protein>
<keyword evidence="1 5" id="KW-0479">Metal-binding</keyword>
<dbReference type="GO" id="GO:0035513">
    <property type="term" value="P:oxidative RNA demethylation"/>
    <property type="evidence" value="ECO:0007669"/>
    <property type="project" value="TreeGrafter"/>
</dbReference>
<dbReference type="InterPro" id="IPR004574">
    <property type="entry name" value="Alkb"/>
</dbReference>
<dbReference type="InterPro" id="IPR037151">
    <property type="entry name" value="AlkB-like_sf"/>
</dbReference>
<comment type="caution">
    <text evidence="8">The sequence shown here is derived from an EMBL/GenBank/DDBJ whole genome shotgun (WGS) entry which is preliminary data.</text>
</comment>
<evidence type="ECO:0000256" key="4">
    <source>
        <dbReference type="ARBA" id="ARBA00023004"/>
    </source>
</evidence>
<organism evidence="8 9">
    <name type="scientific">Lagenidium giganteum</name>
    <dbReference type="NCBI Taxonomy" id="4803"/>
    <lineage>
        <taxon>Eukaryota</taxon>
        <taxon>Sar</taxon>
        <taxon>Stramenopiles</taxon>
        <taxon>Oomycota</taxon>
        <taxon>Peronosporomycetes</taxon>
        <taxon>Pythiales</taxon>
        <taxon>Pythiaceae</taxon>
    </lineage>
</organism>
<reference evidence="8" key="2">
    <citation type="journal article" date="2023" name="Microbiol Resour">
        <title>Decontamination and Annotation of the Draft Genome Sequence of the Oomycete Lagenidium giganteum ARSEF 373.</title>
        <authorList>
            <person name="Morgan W.R."/>
            <person name="Tartar A."/>
        </authorList>
    </citation>
    <scope>NUCLEOTIDE SEQUENCE</scope>
    <source>
        <strain evidence="8">ARSEF 373</strain>
    </source>
</reference>
<evidence type="ECO:0000313" key="9">
    <source>
        <dbReference type="Proteomes" id="UP001146120"/>
    </source>
</evidence>
<feature type="binding site" evidence="5">
    <location>
        <position position="198"/>
    </location>
    <ligand>
        <name>Fe cation</name>
        <dbReference type="ChEBI" id="CHEBI:24875"/>
        <note>catalytic</note>
    </ligand>
</feature>
<comment type="cofactor">
    <cofactor evidence="5">
        <name>Fe(2+)</name>
        <dbReference type="ChEBI" id="CHEBI:29033"/>
    </cofactor>
    <text evidence="5">Binds 1 Fe(2+) ion per subunit.</text>
</comment>
<dbReference type="PANTHER" id="PTHR16557">
    <property type="entry name" value="ALKYLATED DNA REPAIR PROTEIN ALKB-RELATED"/>
    <property type="match status" value="1"/>
</dbReference>
<feature type="binding site" evidence="5">
    <location>
        <position position="260"/>
    </location>
    <ligand>
        <name>Fe cation</name>
        <dbReference type="ChEBI" id="CHEBI:24875"/>
        <note>catalytic</note>
    </ligand>
</feature>
<keyword evidence="3" id="KW-0560">Oxidoreductase</keyword>
<evidence type="ECO:0000259" key="7">
    <source>
        <dbReference type="PROSITE" id="PS51471"/>
    </source>
</evidence>
<dbReference type="Gene3D" id="2.60.120.590">
    <property type="entry name" value="Alpha-ketoglutarate-dependent dioxygenase AlkB-like"/>
    <property type="match status" value="1"/>
</dbReference>
<name>A0AAV2Z2W7_9STRA</name>
<evidence type="ECO:0000256" key="2">
    <source>
        <dbReference type="ARBA" id="ARBA00022964"/>
    </source>
</evidence>
<dbReference type="AlphaFoldDB" id="A0AAV2Z2W7"/>
<gene>
    <name evidence="8" type="ORF">N0F65_007730</name>
</gene>
<feature type="compositionally biased region" description="Basic and acidic residues" evidence="6">
    <location>
        <begin position="46"/>
        <end position="62"/>
    </location>
</feature>
<dbReference type="GO" id="GO:0005737">
    <property type="term" value="C:cytoplasm"/>
    <property type="evidence" value="ECO:0007669"/>
    <property type="project" value="TreeGrafter"/>
</dbReference>
<dbReference type="GO" id="GO:0035515">
    <property type="term" value="F:oxidative RNA demethylase activity"/>
    <property type="evidence" value="ECO:0007669"/>
    <property type="project" value="TreeGrafter"/>
</dbReference>
<keyword evidence="9" id="KW-1185">Reference proteome</keyword>
<dbReference type="GO" id="GO:0008198">
    <property type="term" value="F:ferrous iron binding"/>
    <property type="evidence" value="ECO:0007669"/>
    <property type="project" value="TreeGrafter"/>
</dbReference>
<feature type="domain" description="Fe2OG dioxygenase" evidence="7">
    <location>
        <begin position="180"/>
        <end position="289"/>
    </location>
</feature>
<proteinExistence type="predicted"/>
<reference evidence="8" key="1">
    <citation type="submission" date="2022-11" db="EMBL/GenBank/DDBJ databases">
        <authorList>
            <person name="Morgan W.R."/>
            <person name="Tartar A."/>
        </authorList>
    </citation>
    <scope>NUCLEOTIDE SEQUENCE</scope>
    <source>
        <strain evidence="8">ARSEF 373</strain>
    </source>
</reference>
<evidence type="ECO:0000256" key="6">
    <source>
        <dbReference type="SAM" id="MobiDB-lite"/>
    </source>
</evidence>
<dbReference type="Proteomes" id="UP001146120">
    <property type="component" value="Unassembled WGS sequence"/>
</dbReference>
<sequence length="292" mass="32845">MTKRKAEHALEKRTQHALDEHEMDLYLNTTELDAAVLEAADVEAKRSCEEDKPVERTDEVHGEQPAPAPTPELLPGMVLLKGFLLPSEQQELVDASRTMGLQEGGFYKPTYASGAKCRLHQMCLGRHWNVVTEQYEQVRTNHDNAPVIPLPERWKELCKRSLAAAVAVDPRVMGSCKRMEPDVCVVNYYKKAGRNGMHIDKDESEEAMEWGSPVVSFSIGSKADFAFAPHYPERGEGVPIVALESGDVLLFGGPSRKVVHALTRVYPNTQSEWLRMRSGRLNLTFREYKPTE</sequence>